<evidence type="ECO:0000256" key="3">
    <source>
        <dbReference type="ARBA" id="ARBA00010973"/>
    </source>
</evidence>
<dbReference type="AlphaFoldDB" id="A0A9Q4APR0"/>
<dbReference type="PROSITE" id="PS51677">
    <property type="entry name" value="NODB"/>
    <property type="match status" value="1"/>
</dbReference>
<evidence type="ECO:0000313" key="11">
    <source>
        <dbReference type="EMBL" id="MCP8887476.1"/>
    </source>
</evidence>
<feature type="transmembrane region" description="Helical" evidence="9">
    <location>
        <begin position="1171"/>
        <end position="1192"/>
    </location>
</feature>
<dbReference type="PANTHER" id="PTHR43630">
    <property type="entry name" value="POLY-BETA-1,6-N-ACETYL-D-GLUCOSAMINE SYNTHASE"/>
    <property type="match status" value="1"/>
</dbReference>
<evidence type="ECO:0000256" key="1">
    <source>
        <dbReference type="ARBA" id="ARBA00003236"/>
    </source>
</evidence>
<evidence type="ECO:0000256" key="6">
    <source>
        <dbReference type="ARBA" id="ARBA00022679"/>
    </source>
</evidence>
<protein>
    <recommendedName>
        <fullName evidence="4">Chitooligosaccharide deacetylase</fullName>
    </recommendedName>
    <alternativeName>
        <fullName evidence="7">Nodulation protein B</fullName>
    </alternativeName>
</protein>
<dbReference type="GO" id="GO:0005975">
    <property type="term" value="P:carbohydrate metabolic process"/>
    <property type="evidence" value="ECO:0007669"/>
    <property type="project" value="InterPro"/>
</dbReference>
<dbReference type="Pfam" id="PF01522">
    <property type="entry name" value="Polysacc_deac_1"/>
    <property type="match status" value="1"/>
</dbReference>
<dbReference type="InterPro" id="IPR017853">
    <property type="entry name" value="GH"/>
</dbReference>
<dbReference type="Gene3D" id="3.20.20.80">
    <property type="entry name" value="Glycosidases"/>
    <property type="match status" value="1"/>
</dbReference>
<dbReference type="SUPFAM" id="SSF88713">
    <property type="entry name" value="Glycoside hydrolase/deacetylase"/>
    <property type="match status" value="1"/>
</dbReference>
<feature type="domain" description="NodB homology" evidence="10">
    <location>
        <begin position="609"/>
        <end position="798"/>
    </location>
</feature>
<dbReference type="PANTHER" id="PTHR43630:SF1">
    <property type="entry name" value="POLY-BETA-1,6-N-ACETYL-D-GLUCOSAMINE SYNTHASE"/>
    <property type="match status" value="1"/>
</dbReference>
<comment type="similarity">
    <text evidence="2">Belongs to the glycosyltransferase 2 family.</text>
</comment>
<reference evidence="11" key="1">
    <citation type="submission" date="2022-06" db="EMBL/GenBank/DDBJ databases">
        <title>Devosia sp. XJ19-45 genome assembly.</title>
        <authorList>
            <person name="Li B."/>
            <person name="Cai M."/>
            <person name="Nie G."/>
            <person name="Li W."/>
        </authorList>
    </citation>
    <scope>NUCLEOTIDE SEQUENCE</scope>
    <source>
        <strain evidence="11">XJ19-45</strain>
    </source>
</reference>
<dbReference type="InterPro" id="IPR029070">
    <property type="entry name" value="Chitinase_insertion_sf"/>
</dbReference>
<keyword evidence="6 11" id="KW-0808">Transferase</keyword>
<comment type="similarity">
    <text evidence="3">Belongs to the polysaccharide deacetylase family.</text>
</comment>
<evidence type="ECO:0000313" key="12">
    <source>
        <dbReference type="Proteomes" id="UP001060275"/>
    </source>
</evidence>
<feature type="transmembrane region" description="Helical" evidence="9">
    <location>
        <begin position="27"/>
        <end position="53"/>
    </location>
</feature>
<comment type="function">
    <text evidence="1">Is involved in generating a small heat-stable compound (Nod), an acylated oligomer of N-acetylglucosamine, that stimulates mitosis in various plant protoplasts.</text>
</comment>
<evidence type="ECO:0000259" key="10">
    <source>
        <dbReference type="PROSITE" id="PS51677"/>
    </source>
</evidence>
<dbReference type="Pfam" id="PF00535">
    <property type="entry name" value="Glycos_transf_2"/>
    <property type="match status" value="1"/>
</dbReference>
<feature type="region of interest" description="Disordered" evidence="8">
    <location>
        <begin position="151"/>
        <end position="173"/>
    </location>
</feature>
<dbReference type="Gene3D" id="3.90.550.10">
    <property type="entry name" value="Spore Coat Polysaccharide Biosynthesis Protein SpsA, Chain A"/>
    <property type="match status" value="1"/>
</dbReference>
<feature type="transmembrane region" description="Helical" evidence="9">
    <location>
        <begin position="1144"/>
        <end position="1164"/>
    </location>
</feature>
<dbReference type="Gene3D" id="3.20.20.370">
    <property type="entry name" value="Glycoside hydrolase/deacetylase"/>
    <property type="match status" value="1"/>
</dbReference>
<evidence type="ECO:0000256" key="7">
    <source>
        <dbReference type="ARBA" id="ARBA00032976"/>
    </source>
</evidence>
<dbReference type="SUPFAM" id="SSF51445">
    <property type="entry name" value="(Trans)glycosidases"/>
    <property type="match status" value="1"/>
</dbReference>
<evidence type="ECO:0000256" key="5">
    <source>
        <dbReference type="ARBA" id="ARBA00022676"/>
    </source>
</evidence>
<dbReference type="InterPro" id="IPR011330">
    <property type="entry name" value="Glyco_hydro/deAcase_b/a-brl"/>
</dbReference>
<dbReference type="Proteomes" id="UP001060275">
    <property type="component" value="Unassembled WGS sequence"/>
</dbReference>
<sequence>MSIAAVNTDQAGHGSVPIFYDASRRRWFGFSLVSSALGIFVAVLLGMLGLAIVETPTIRPVPLASPVAAVASLPNEPSVDTGALVRRPAQMPLAVTATVVMASTQGESTVDAVVEAVPDPISLAEIAVATPPLPRPRPAVAPLQLVLADQHQRQPPPPASLSSPSFTTLGGGNGGTTVTLGTSGSFVTLGRPQSDDMDLGAVEPTLLDTVLGTLFAVLAPPVAAQEFTASPVDPEIQAFHVNWDQASASSLAEHIRNIDILLPEWITLRDEQGAVTVERGQRTQQTLALRDDAHPDLQIMPVLTNFADGAWQAERLRSVLRSPEAANRLAASVIAYLVDNDFDGLTLRFVGLAVDDRADHLRFLRLLKPLLEAEGLRLQHVVNIEGGALDATLFADLVDVLIVEIQGQTTMAGSPGPMASQLWFEERLASWRRRISADKLVFAIANFALDWKDGETAEAISVLEAFRRAEWAGGEIALDVEALNNRFTYTAEDGRHTVWMLDGVSAFNQMRSLAAVAPHGIALNRLGTEDASIWQILSDPYGASAAALEQIDYKYQIARNGVGEVIKLVDLPRTGRRSLSLEAGLIRAAKVDLIPRAYEIDPWGASDAKLVALTFDDGPDPTFTPQVLDILARYDVSATFFAVGAQMLRHPELVERVVAEGHEVGSHTYSHVNISTMSADMLRLDLNATQRVFESITGRQMAMFRAPYAVDANPITPSQIAPLETVGAMGYVTVNMNIDPVDWWLPNKDRIVSDTVDGILEGGGNIVLLHDGGGPRQATVDALPEIIETLQARGYRFVAVSELIGLSADEVMPYAPADLGWQTLAQTLGFALLREGEKLIVGLFLLAIGLGIARSVILITLAAFRRPHRRLPPAQDGLRVGVIVPAYNEEKVVLKTVQSLLQSDYSNLKILVVDDGSKDQTYAICRDAFAEEPRVEVVTKPNGGKAAALNFGFRMLDVDVVVALDADTIFMPDTISRLVGHFHDDRVVAVAGNAKVGNRLNMLTRWQALEYITAQNLDRRAFDLLNCITVVPGAVGAWWRDTVIELGGYSTDTLAEDADLTIRILRAGYKVTYEEGAIALTEAPETTHQLFKQRFRWMFGMLQVTQKHRGALALRDSKAFALIGMPNILLFQIVFPLLAPLADLVALGILIGLGAQMITGSSVIGLTEALIFLALFGAFILLDLLAAAVAFWHERREDWRLLPWLLPQRFYYRQLLYLVAIKATLTAVRGTMVGWGNLQRSASVPALGSAGVQYRKA</sequence>
<dbReference type="CDD" id="cd06423">
    <property type="entry name" value="CESA_like"/>
    <property type="match status" value="1"/>
</dbReference>
<dbReference type="GO" id="GO:0016810">
    <property type="term" value="F:hydrolase activity, acting on carbon-nitrogen (but not peptide) bonds"/>
    <property type="evidence" value="ECO:0007669"/>
    <property type="project" value="InterPro"/>
</dbReference>
<dbReference type="GO" id="GO:0016757">
    <property type="term" value="F:glycosyltransferase activity"/>
    <property type="evidence" value="ECO:0007669"/>
    <property type="project" value="UniProtKB-KW"/>
</dbReference>
<keyword evidence="9" id="KW-0472">Membrane</keyword>
<dbReference type="InterPro" id="IPR001173">
    <property type="entry name" value="Glyco_trans_2-like"/>
</dbReference>
<feature type="transmembrane region" description="Helical" evidence="9">
    <location>
        <begin position="839"/>
        <end position="864"/>
    </location>
</feature>
<dbReference type="SUPFAM" id="SSF53448">
    <property type="entry name" value="Nucleotide-diphospho-sugar transferases"/>
    <property type="match status" value="1"/>
</dbReference>
<dbReference type="Gene3D" id="3.10.50.10">
    <property type="match status" value="1"/>
</dbReference>
<proteinExistence type="inferred from homology"/>
<name>A0A9Q4APR0_9HYPH</name>
<keyword evidence="5 11" id="KW-0328">Glycosyltransferase</keyword>
<evidence type="ECO:0000256" key="4">
    <source>
        <dbReference type="ARBA" id="ARBA00020071"/>
    </source>
</evidence>
<evidence type="ECO:0000256" key="9">
    <source>
        <dbReference type="SAM" id="Phobius"/>
    </source>
</evidence>
<evidence type="ECO:0000256" key="8">
    <source>
        <dbReference type="SAM" id="MobiDB-lite"/>
    </source>
</evidence>
<comment type="caution">
    <text evidence="11">The sequence shown here is derived from an EMBL/GenBank/DDBJ whole genome shotgun (WGS) entry which is preliminary data.</text>
</comment>
<evidence type="ECO:0000256" key="2">
    <source>
        <dbReference type="ARBA" id="ARBA00006739"/>
    </source>
</evidence>
<dbReference type="InterPro" id="IPR002509">
    <property type="entry name" value="NODB_dom"/>
</dbReference>
<accession>A0A9Q4APR0</accession>
<dbReference type="RefSeq" id="WP_254677786.1">
    <property type="nucleotide sequence ID" value="NZ_JAMWDU010000003.1"/>
</dbReference>
<dbReference type="EMBL" id="JAMWDU010000003">
    <property type="protein sequence ID" value="MCP8887476.1"/>
    <property type="molecule type" value="Genomic_DNA"/>
</dbReference>
<gene>
    <name evidence="11" type="ORF">NF348_10195</name>
</gene>
<organism evidence="11 12">
    <name type="scientific">Devosia ureilytica</name>
    <dbReference type="NCBI Taxonomy" id="2952754"/>
    <lineage>
        <taxon>Bacteria</taxon>
        <taxon>Pseudomonadati</taxon>
        <taxon>Pseudomonadota</taxon>
        <taxon>Alphaproteobacteria</taxon>
        <taxon>Hyphomicrobiales</taxon>
        <taxon>Devosiaceae</taxon>
        <taxon>Devosia</taxon>
    </lineage>
</organism>
<keyword evidence="9" id="KW-1133">Transmembrane helix</keyword>
<keyword evidence="12" id="KW-1185">Reference proteome</keyword>
<dbReference type="InterPro" id="IPR029044">
    <property type="entry name" value="Nucleotide-diphossugar_trans"/>
</dbReference>
<keyword evidence="9" id="KW-0812">Transmembrane</keyword>